<reference evidence="6" key="1">
    <citation type="submission" date="2016-10" db="EMBL/GenBank/DDBJ databases">
        <authorList>
            <person name="Varghese N."/>
            <person name="Submissions S."/>
        </authorList>
    </citation>
    <scope>NUCLEOTIDE SEQUENCE [LARGE SCALE GENOMIC DNA]</scope>
    <source>
        <strain evidence="6">DSM 13327</strain>
    </source>
</reference>
<dbReference type="Proteomes" id="UP000199520">
    <property type="component" value="Unassembled WGS sequence"/>
</dbReference>
<evidence type="ECO:0000313" key="5">
    <source>
        <dbReference type="EMBL" id="SFM03269.1"/>
    </source>
</evidence>
<dbReference type="STRING" id="1123291.SAMN04490355_103444"/>
<proteinExistence type="inferred from homology"/>
<comment type="similarity">
    <text evidence="1">Belongs to the ATP-dependent AMP-binding enzyme family.</text>
</comment>
<dbReference type="RefSeq" id="WP_090939924.1">
    <property type="nucleotide sequence ID" value="NZ_FOTS01000034.1"/>
</dbReference>
<protein>
    <submittedName>
        <fullName evidence="5">Long-chain acyl-CoA synthetase</fullName>
    </submittedName>
</protein>
<dbReference type="InterPro" id="IPR000873">
    <property type="entry name" value="AMP-dep_synth/lig_dom"/>
</dbReference>
<organism evidence="5 6">
    <name type="scientific">Pelosinus propionicus DSM 13327</name>
    <dbReference type="NCBI Taxonomy" id="1123291"/>
    <lineage>
        <taxon>Bacteria</taxon>
        <taxon>Bacillati</taxon>
        <taxon>Bacillota</taxon>
        <taxon>Negativicutes</taxon>
        <taxon>Selenomonadales</taxon>
        <taxon>Sporomusaceae</taxon>
        <taxon>Pelosinus</taxon>
    </lineage>
</organism>
<evidence type="ECO:0000256" key="2">
    <source>
        <dbReference type="ARBA" id="ARBA00022598"/>
    </source>
</evidence>
<dbReference type="InterPro" id="IPR045851">
    <property type="entry name" value="AMP-bd_C_sf"/>
</dbReference>
<dbReference type="PANTHER" id="PTHR43201:SF5">
    <property type="entry name" value="MEDIUM-CHAIN ACYL-COA LIGASE ACSF2, MITOCHONDRIAL"/>
    <property type="match status" value="1"/>
</dbReference>
<evidence type="ECO:0000256" key="1">
    <source>
        <dbReference type="ARBA" id="ARBA00006432"/>
    </source>
</evidence>
<name>A0A1I4MJ72_9FIRM</name>
<dbReference type="InterPro" id="IPR042099">
    <property type="entry name" value="ANL_N_sf"/>
</dbReference>
<feature type="domain" description="AMP-dependent synthetase/ligase" evidence="3">
    <location>
        <begin position="114"/>
        <end position="300"/>
    </location>
</feature>
<feature type="domain" description="AMP-dependent synthetase/ligase" evidence="3">
    <location>
        <begin position="10"/>
        <end position="99"/>
    </location>
</feature>
<dbReference type="InterPro" id="IPR025110">
    <property type="entry name" value="AMP-bd_C"/>
</dbReference>
<accession>A0A1I4MJ72</accession>
<keyword evidence="6" id="KW-1185">Reference proteome</keyword>
<dbReference type="PANTHER" id="PTHR43201">
    <property type="entry name" value="ACYL-COA SYNTHETASE"/>
    <property type="match status" value="1"/>
</dbReference>
<dbReference type="Pfam" id="PF13193">
    <property type="entry name" value="AMP-binding_C"/>
    <property type="match status" value="1"/>
</dbReference>
<dbReference type="AlphaFoldDB" id="A0A1I4MJ72"/>
<dbReference type="Gene3D" id="3.30.300.30">
    <property type="match status" value="1"/>
</dbReference>
<dbReference type="GO" id="GO:0006631">
    <property type="term" value="P:fatty acid metabolic process"/>
    <property type="evidence" value="ECO:0007669"/>
    <property type="project" value="TreeGrafter"/>
</dbReference>
<dbReference type="GO" id="GO:0031956">
    <property type="term" value="F:medium-chain fatty acid-CoA ligase activity"/>
    <property type="evidence" value="ECO:0007669"/>
    <property type="project" value="TreeGrafter"/>
</dbReference>
<feature type="domain" description="AMP-binding enzyme C-terminal" evidence="4">
    <location>
        <begin position="352"/>
        <end position="426"/>
    </location>
</feature>
<evidence type="ECO:0000313" key="6">
    <source>
        <dbReference type="Proteomes" id="UP000199520"/>
    </source>
</evidence>
<sequence>MLIYSGLYEKPENKVCLIYNNMRLTYGQFTQHVDDLAHRLAMHIKKGDKVLLKLADPLSQLCYFLGIVKAGGTCVFIDPATSEEVCASLMSNHQLTLSIDGSFQLSAASAPFLPEIHPEDLFLGALSSGSTGTPKLIWRDHQSWTRAFPSQSMVFQLSSADTLYVVSSLVYTANLNACLHILFEGGTVMFASTHMPRTWVREIESCGISAIFMVPANYKILLKHIKVPLPKLHSLVTCGAKMDLLTLKSLLSFFPSAKIFEYYGASELGHVSYCTANDLLERPDSVGQAFPHVIISIEDDIIWIESPYIAPAYRPKASVEDLGRLDEKGYLYLLGRKNGIINTGGIKVIPEQVEAVLLQCPGIAQAVVGGIEDLIRGQKVCAWIVKNQPALTSGDVLDFCHKKMRPHYCPQKIIFLDEIPLNSNGKIDRINVKNQNSYIS</sequence>
<evidence type="ECO:0000259" key="4">
    <source>
        <dbReference type="Pfam" id="PF13193"/>
    </source>
</evidence>
<dbReference type="Gene3D" id="3.40.50.12780">
    <property type="entry name" value="N-terminal domain of ligase-like"/>
    <property type="match status" value="1"/>
</dbReference>
<dbReference type="Pfam" id="PF00501">
    <property type="entry name" value="AMP-binding"/>
    <property type="match status" value="2"/>
</dbReference>
<gene>
    <name evidence="5" type="ORF">SAMN04490355_103444</name>
</gene>
<evidence type="ECO:0000259" key="3">
    <source>
        <dbReference type="Pfam" id="PF00501"/>
    </source>
</evidence>
<dbReference type="SUPFAM" id="SSF56801">
    <property type="entry name" value="Acetyl-CoA synthetase-like"/>
    <property type="match status" value="1"/>
</dbReference>
<dbReference type="OrthoDB" id="9757771at2"/>
<keyword evidence="2" id="KW-0436">Ligase</keyword>
<dbReference type="EMBL" id="FOTS01000034">
    <property type="protein sequence ID" value="SFM03269.1"/>
    <property type="molecule type" value="Genomic_DNA"/>
</dbReference>